<dbReference type="PANTHER" id="PTHR31490">
    <property type="entry name" value="GLYCOSYL HYDROLASE"/>
    <property type="match status" value="1"/>
</dbReference>
<feature type="chain" id="PRO_5043395081" evidence="1">
    <location>
        <begin position="20"/>
        <end position="150"/>
    </location>
</feature>
<dbReference type="AlphaFoldDB" id="A0AAV6XJ68"/>
<evidence type="ECO:0000313" key="2">
    <source>
        <dbReference type="EMBL" id="KAG8380637.1"/>
    </source>
</evidence>
<dbReference type="Proteomes" id="UP000826271">
    <property type="component" value="Unassembled WGS sequence"/>
</dbReference>
<keyword evidence="3" id="KW-1185">Reference proteome</keyword>
<name>A0AAV6XJ68_9LAMI</name>
<sequence length="150" mass="16376">MAAQMLFLSLIMFITLVFGKALKPQYGGGIVVNPELKQGLKGWTHVENAKIEHRTSNDGNNNIIASVCGNQTSTLQNFHLEADKLYAFSVSHGNTYIKASFKMHTKDVRGVGWVAAQQGCWSMLKGGIVVNASGPAQLYFQTDENPTSDI</sequence>
<dbReference type="GO" id="GO:0005975">
    <property type="term" value="P:carbohydrate metabolic process"/>
    <property type="evidence" value="ECO:0007669"/>
    <property type="project" value="InterPro"/>
</dbReference>
<proteinExistence type="predicted"/>
<organism evidence="2 3">
    <name type="scientific">Buddleja alternifolia</name>
    <dbReference type="NCBI Taxonomy" id="168488"/>
    <lineage>
        <taxon>Eukaryota</taxon>
        <taxon>Viridiplantae</taxon>
        <taxon>Streptophyta</taxon>
        <taxon>Embryophyta</taxon>
        <taxon>Tracheophyta</taxon>
        <taxon>Spermatophyta</taxon>
        <taxon>Magnoliopsida</taxon>
        <taxon>eudicotyledons</taxon>
        <taxon>Gunneridae</taxon>
        <taxon>Pentapetalae</taxon>
        <taxon>asterids</taxon>
        <taxon>lamiids</taxon>
        <taxon>Lamiales</taxon>
        <taxon>Scrophulariaceae</taxon>
        <taxon>Buddlejeae</taxon>
        <taxon>Buddleja</taxon>
    </lineage>
</organism>
<gene>
    <name evidence="2" type="ORF">BUALT_Bualt06G0036500</name>
</gene>
<dbReference type="PANTHER" id="PTHR31490:SF2">
    <property type="entry name" value="GLYCOSYL HYDROLASE FAMILY 10 PROTEIN"/>
    <property type="match status" value="1"/>
</dbReference>
<feature type="signal peptide" evidence="1">
    <location>
        <begin position="1"/>
        <end position="19"/>
    </location>
</feature>
<dbReference type="GO" id="GO:0004553">
    <property type="term" value="F:hydrolase activity, hydrolyzing O-glycosyl compounds"/>
    <property type="evidence" value="ECO:0007669"/>
    <property type="project" value="InterPro"/>
</dbReference>
<evidence type="ECO:0000313" key="3">
    <source>
        <dbReference type="Proteomes" id="UP000826271"/>
    </source>
</evidence>
<dbReference type="Gene3D" id="2.60.120.260">
    <property type="entry name" value="Galactose-binding domain-like"/>
    <property type="match status" value="1"/>
</dbReference>
<protein>
    <submittedName>
        <fullName evidence="2">Uncharacterized protein</fullName>
    </submittedName>
</protein>
<accession>A0AAV6XJ68</accession>
<reference evidence="2" key="1">
    <citation type="submission" date="2019-10" db="EMBL/GenBank/DDBJ databases">
        <authorList>
            <person name="Zhang R."/>
            <person name="Pan Y."/>
            <person name="Wang J."/>
            <person name="Ma R."/>
            <person name="Yu S."/>
        </authorList>
    </citation>
    <scope>NUCLEOTIDE SEQUENCE</scope>
    <source>
        <strain evidence="2">LA-IB0</strain>
        <tissue evidence="2">Leaf</tissue>
    </source>
</reference>
<evidence type="ECO:0000256" key="1">
    <source>
        <dbReference type="SAM" id="SignalP"/>
    </source>
</evidence>
<keyword evidence="1" id="KW-0732">Signal</keyword>
<comment type="caution">
    <text evidence="2">The sequence shown here is derived from an EMBL/GenBank/DDBJ whole genome shotgun (WGS) entry which is preliminary data.</text>
</comment>
<dbReference type="EMBL" id="WHWC01000006">
    <property type="protein sequence ID" value="KAG8380637.1"/>
    <property type="molecule type" value="Genomic_DNA"/>
</dbReference>
<dbReference type="InterPro" id="IPR044846">
    <property type="entry name" value="GH10"/>
</dbReference>